<evidence type="ECO:0000256" key="3">
    <source>
        <dbReference type="ARBA" id="ARBA00022448"/>
    </source>
</evidence>
<evidence type="ECO:0000256" key="4">
    <source>
        <dbReference type="ARBA" id="ARBA00022475"/>
    </source>
</evidence>
<dbReference type="InterPro" id="IPR017571">
    <property type="entry name" value="NrfH"/>
</dbReference>
<evidence type="ECO:0000256" key="1">
    <source>
        <dbReference type="ARBA" id="ARBA00004236"/>
    </source>
</evidence>
<dbReference type="InterPro" id="IPR036280">
    <property type="entry name" value="Multihaem_cyt_sf"/>
</dbReference>
<reference evidence="14 15" key="1">
    <citation type="submission" date="2020-02" db="EMBL/GenBank/DDBJ databases">
        <title>Draft genome sequence of Limisphaera ngatamarikiensis NGM72.4T, a thermophilic Verrucomicrobia grouped in subdivision 3.</title>
        <authorList>
            <person name="Carere C.R."/>
            <person name="Steen J."/>
            <person name="Hugenholtz P."/>
            <person name="Stott M.B."/>
        </authorList>
    </citation>
    <scope>NUCLEOTIDE SEQUENCE [LARGE SCALE GENOMIC DNA]</scope>
    <source>
        <strain evidence="14 15">NGM72.4</strain>
    </source>
</reference>
<evidence type="ECO:0000313" key="15">
    <source>
        <dbReference type="Proteomes" id="UP000477311"/>
    </source>
</evidence>
<keyword evidence="14" id="KW-0560">Oxidoreductase</keyword>
<keyword evidence="15" id="KW-1185">Reference proteome</keyword>
<accession>A0A6M1S0P3</accession>
<dbReference type="Gene3D" id="1.10.3820.10">
    <property type="entry name" value="Di-heme elbow motif domain"/>
    <property type="match status" value="1"/>
</dbReference>
<evidence type="ECO:0000256" key="10">
    <source>
        <dbReference type="ARBA" id="ARBA00023004"/>
    </source>
</evidence>
<evidence type="ECO:0000256" key="8">
    <source>
        <dbReference type="ARBA" id="ARBA00022982"/>
    </source>
</evidence>
<organism evidence="14 15">
    <name type="scientific">Limisphaera ngatamarikiensis</name>
    <dbReference type="NCBI Taxonomy" id="1324935"/>
    <lineage>
        <taxon>Bacteria</taxon>
        <taxon>Pseudomonadati</taxon>
        <taxon>Verrucomicrobiota</taxon>
        <taxon>Verrucomicrobiia</taxon>
        <taxon>Limisphaerales</taxon>
        <taxon>Limisphaeraceae</taxon>
        <taxon>Limisphaera</taxon>
    </lineage>
</organism>
<evidence type="ECO:0000256" key="6">
    <source>
        <dbReference type="ARBA" id="ARBA00022692"/>
    </source>
</evidence>
<protein>
    <submittedName>
        <fullName evidence="14">Cytochrome c nitrite reductase small subunit</fullName>
        <ecNumber evidence="14">1.7.2.2</ecNumber>
    </submittedName>
</protein>
<dbReference type="GO" id="GO:0009055">
    <property type="term" value="F:electron transfer activity"/>
    <property type="evidence" value="ECO:0007669"/>
    <property type="project" value="TreeGrafter"/>
</dbReference>
<evidence type="ECO:0000256" key="12">
    <source>
        <dbReference type="SAM" id="Phobius"/>
    </source>
</evidence>
<dbReference type="GO" id="GO:0042279">
    <property type="term" value="F:nitrite reductase (cytochrome, ammonia-forming) activity"/>
    <property type="evidence" value="ECO:0007669"/>
    <property type="project" value="UniProtKB-EC"/>
</dbReference>
<dbReference type="Proteomes" id="UP000477311">
    <property type="component" value="Unassembled WGS sequence"/>
</dbReference>
<dbReference type="InterPro" id="IPR038266">
    <property type="entry name" value="NapC/NirT_cytc_sf"/>
</dbReference>
<keyword evidence="6 12" id="KW-0812">Transmembrane</keyword>
<gene>
    <name evidence="14" type="primary">nrfH</name>
    <name evidence="14" type="ORF">G4L39_05960</name>
</gene>
<dbReference type="SUPFAM" id="SSF48695">
    <property type="entry name" value="Multiheme cytochromes"/>
    <property type="match status" value="1"/>
</dbReference>
<keyword evidence="8" id="KW-0249">Electron transport</keyword>
<dbReference type="EC" id="1.7.2.2" evidence="14"/>
<sequence>MKWQTWAGIGMGVMIGVALGTGAYTFIYARGYSYLSDDPEACVNCHIMREQFDAWRHSSHHAVATCNDCHTPAGFAAKWWTKAQNGFWHSYYFTLGTFPDPIRITERNRRLTEEACRKCHADIVHAIEMPAGRTFAHTERLSCTHCHRDAGHMH</sequence>
<keyword evidence="5" id="KW-0349">Heme</keyword>
<dbReference type="PANTHER" id="PTHR30333:SF1">
    <property type="entry name" value="CYTOCHROME C-TYPE PROTEIN NAPC"/>
    <property type="match status" value="1"/>
</dbReference>
<dbReference type="AlphaFoldDB" id="A0A6M1S0P3"/>
<proteinExistence type="inferred from homology"/>
<evidence type="ECO:0000256" key="2">
    <source>
        <dbReference type="ARBA" id="ARBA00007395"/>
    </source>
</evidence>
<dbReference type="PANTHER" id="PTHR30333">
    <property type="entry name" value="CYTOCHROME C-TYPE PROTEIN"/>
    <property type="match status" value="1"/>
</dbReference>
<dbReference type="InterPro" id="IPR005126">
    <property type="entry name" value="NapC/NirT_cyt_c_N"/>
</dbReference>
<keyword evidence="7" id="KW-0479">Metal-binding</keyword>
<dbReference type="RefSeq" id="WP_165106682.1">
    <property type="nucleotide sequence ID" value="NZ_JAAKYA010000042.1"/>
</dbReference>
<dbReference type="Pfam" id="PF03264">
    <property type="entry name" value="Cytochrom_NNT"/>
    <property type="match status" value="1"/>
</dbReference>
<evidence type="ECO:0000256" key="9">
    <source>
        <dbReference type="ARBA" id="ARBA00022989"/>
    </source>
</evidence>
<evidence type="ECO:0000256" key="7">
    <source>
        <dbReference type="ARBA" id="ARBA00022723"/>
    </source>
</evidence>
<name>A0A6M1S0P3_9BACT</name>
<keyword evidence="3" id="KW-0813">Transport</keyword>
<comment type="caution">
    <text evidence="14">The sequence shown here is derived from an EMBL/GenBank/DDBJ whole genome shotgun (WGS) entry which is preliminary data.</text>
</comment>
<comment type="similarity">
    <text evidence="2">Belongs to the NapC/NirT/NrfH family.</text>
</comment>
<dbReference type="InterPro" id="IPR051174">
    <property type="entry name" value="Cytochrome_c-type_ET"/>
</dbReference>
<keyword evidence="9 12" id="KW-1133">Transmembrane helix</keyword>
<feature type="domain" description="NapC/NirT cytochrome c N-terminal" evidence="13">
    <location>
        <begin position="11"/>
        <end position="152"/>
    </location>
</feature>
<evidence type="ECO:0000259" key="13">
    <source>
        <dbReference type="Pfam" id="PF03264"/>
    </source>
</evidence>
<dbReference type="GO" id="GO:0046872">
    <property type="term" value="F:metal ion binding"/>
    <property type="evidence" value="ECO:0007669"/>
    <property type="project" value="UniProtKB-KW"/>
</dbReference>
<keyword evidence="11 12" id="KW-0472">Membrane</keyword>
<keyword evidence="10" id="KW-0408">Iron</keyword>
<dbReference type="GO" id="GO:0009061">
    <property type="term" value="P:anaerobic respiration"/>
    <property type="evidence" value="ECO:0007669"/>
    <property type="project" value="TreeGrafter"/>
</dbReference>
<dbReference type="GO" id="GO:0005886">
    <property type="term" value="C:plasma membrane"/>
    <property type="evidence" value="ECO:0007669"/>
    <property type="project" value="UniProtKB-SubCell"/>
</dbReference>
<evidence type="ECO:0000256" key="11">
    <source>
        <dbReference type="ARBA" id="ARBA00023136"/>
    </source>
</evidence>
<evidence type="ECO:0000313" key="14">
    <source>
        <dbReference type="EMBL" id="NGO38940.1"/>
    </source>
</evidence>
<dbReference type="GO" id="GO:0022900">
    <property type="term" value="P:electron transport chain"/>
    <property type="evidence" value="ECO:0007669"/>
    <property type="project" value="InterPro"/>
</dbReference>
<comment type="subcellular location">
    <subcellularLocation>
        <location evidence="1">Cell membrane</location>
    </subcellularLocation>
</comment>
<dbReference type="NCBIfam" id="TIGR03153">
    <property type="entry name" value="cytochr_NrfH"/>
    <property type="match status" value="1"/>
</dbReference>
<keyword evidence="4" id="KW-1003">Cell membrane</keyword>
<evidence type="ECO:0000256" key="5">
    <source>
        <dbReference type="ARBA" id="ARBA00022617"/>
    </source>
</evidence>
<feature type="transmembrane region" description="Helical" evidence="12">
    <location>
        <begin position="6"/>
        <end position="27"/>
    </location>
</feature>
<dbReference type="EMBL" id="JAAKYA010000042">
    <property type="protein sequence ID" value="NGO38940.1"/>
    <property type="molecule type" value="Genomic_DNA"/>
</dbReference>